<dbReference type="EMBL" id="BAAARE010000006">
    <property type="protein sequence ID" value="GAA2479446.1"/>
    <property type="molecule type" value="Genomic_DNA"/>
</dbReference>
<name>A0ABN3L824_9MICO</name>
<organism evidence="2 3">
    <name type="scientific">Terrabacter carboxydivorans</name>
    <dbReference type="NCBI Taxonomy" id="619730"/>
    <lineage>
        <taxon>Bacteria</taxon>
        <taxon>Bacillati</taxon>
        <taxon>Actinomycetota</taxon>
        <taxon>Actinomycetes</taxon>
        <taxon>Micrococcales</taxon>
        <taxon>Intrasporangiaceae</taxon>
        <taxon>Terrabacter</taxon>
    </lineage>
</organism>
<comment type="caution">
    <text evidence="2">The sequence shown here is derived from an EMBL/GenBank/DDBJ whole genome shotgun (WGS) entry which is preliminary data.</text>
</comment>
<feature type="transmembrane region" description="Helical" evidence="1">
    <location>
        <begin position="6"/>
        <end position="26"/>
    </location>
</feature>
<dbReference type="Proteomes" id="UP001500730">
    <property type="component" value="Unassembled WGS sequence"/>
</dbReference>
<proteinExistence type="predicted"/>
<evidence type="ECO:0000256" key="1">
    <source>
        <dbReference type="SAM" id="Phobius"/>
    </source>
</evidence>
<accession>A0ABN3L824</accession>
<keyword evidence="3" id="KW-1185">Reference proteome</keyword>
<keyword evidence="1" id="KW-0472">Membrane</keyword>
<protein>
    <submittedName>
        <fullName evidence="2">Uncharacterized protein</fullName>
    </submittedName>
</protein>
<sequence length="89" mass="9149">MNVAGAGVTVTIGVPTVLVVVVHVVMPREKEQPAGTAEAGLPPVAALAVPDMTARSATDVANDAAIRTWFKVTPSWCDVRDDVDGVPAV</sequence>
<evidence type="ECO:0000313" key="2">
    <source>
        <dbReference type="EMBL" id="GAA2479446.1"/>
    </source>
</evidence>
<reference evidence="2 3" key="1">
    <citation type="journal article" date="2019" name="Int. J. Syst. Evol. Microbiol.">
        <title>The Global Catalogue of Microorganisms (GCM) 10K type strain sequencing project: providing services to taxonomists for standard genome sequencing and annotation.</title>
        <authorList>
            <consortium name="The Broad Institute Genomics Platform"/>
            <consortium name="The Broad Institute Genome Sequencing Center for Infectious Disease"/>
            <person name="Wu L."/>
            <person name="Ma J."/>
        </authorList>
    </citation>
    <scope>NUCLEOTIDE SEQUENCE [LARGE SCALE GENOMIC DNA]</scope>
    <source>
        <strain evidence="2 3">JCM 16259</strain>
    </source>
</reference>
<evidence type="ECO:0000313" key="3">
    <source>
        <dbReference type="Proteomes" id="UP001500730"/>
    </source>
</evidence>
<keyword evidence="1" id="KW-1133">Transmembrane helix</keyword>
<keyword evidence="1" id="KW-0812">Transmembrane</keyword>
<gene>
    <name evidence="2" type="ORF">GCM10009858_16270</name>
</gene>